<keyword evidence="4" id="KW-1185">Reference proteome</keyword>
<evidence type="ECO:0000256" key="1">
    <source>
        <dbReference type="SAM" id="MobiDB-lite"/>
    </source>
</evidence>
<feature type="compositionally biased region" description="Polar residues" evidence="1">
    <location>
        <begin position="1064"/>
        <end position="1078"/>
    </location>
</feature>
<accession>A0ABV7IQA2</accession>
<reference evidence="4" key="1">
    <citation type="journal article" date="2019" name="Int. J. Syst. Evol. Microbiol.">
        <title>The Global Catalogue of Microorganisms (GCM) 10K type strain sequencing project: providing services to taxonomists for standard genome sequencing and annotation.</title>
        <authorList>
            <consortium name="The Broad Institute Genomics Platform"/>
            <consortium name="The Broad Institute Genome Sequencing Center for Infectious Disease"/>
            <person name="Wu L."/>
            <person name="Ma J."/>
        </authorList>
    </citation>
    <scope>NUCLEOTIDE SEQUENCE [LARGE SCALE GENOMIC DNA]</scope>
    <source>
        <strain evidence="4">KCTC 42984</strain>
    </source>
</reference>
<evidence type="ECO:0000313" key="4">
    <source>
        <dbReference type="Proteomes" id="UP001595604"/>
    </source>
</evidence>
<evidence type="ECO:0000313" key="3">
    <source>
        <dbReference type="EMBL" id="MFC3174167.1"/>
    </source>
</evidence>
<dbReference type="Pfam" id="PF11739">
    <property type="entry name" value="YdbH-like"/>
    <property type="match status" value="1"/>
</dbReference>
<feature type="region of interest" description="Disordered" evidence="1">
    <location>
        <begin position="1049"/>
        <end position="1078"/>
    </location>
</feature>
<evidence type="ECO:0000256" key="2">
    <source>
        <dbReference type="SAM" id="Phobius"/>
    </source>
</evidence>
<name>A0ABV7IQA2_9SPHN</name>
<keyword evidence="2" id="KW-0812">Transmembrane</keyword>
<keyword evidence="2" id="KW-0472">Membrane</keyword>
<protein>
    <submittedName>
        <fullName evidence="3">YdbH domain-containing protein</fullName>
    </submittedName>
</protein>
<sequence>MSEATDDRSDDAGLALWPEQQGPEPGAPERRARWLRVAAVAGGVVALGLGTVWLARERIADDIIASQLRSLGLKGTWHIDSIGPRRQVLSHVVIGDPRTPDLTIARAEIEIEPRLGFPAIGRITLVSPRLHGTWSDGAISFGALDKALFGGQRKAAGLPDIDLAIVDGRGRLTGNHGPIGLRIDGAGRLTGGFAGTLAAVAPALILGSCQARGATLYGQLGVAEGKPRLNGPLRAARLDCPGQGVGFGQVAVAVDATLDKTLDGAAARLGIGAGASTLGAGRASGLNGVVDATWRGGALTARADGLVRGLALPQVRAATVAFKGTLRARDGFARAEAEGDIDAGGLRLGESTLAGLVAAERQGEGSLVAPLLRQLRAAIEREGPASHFAAGFVARRAGGQASLVLPQGRLTGGSGATLLALSRMHYASGPGAPRLAGNFSTGGPGLPRIEARMEQGARGSTVVRLVMAEYRAGDSRIALPQLTIAQQPSGALAFSGVAEASGPLPGGRAGNLVLPIAGTRGASGGLRLWPGCTTVRFDQLAYANLVLDGQALRLCAGPGGVIVRSDAGGTRIALGAPALALSGHLGQTPIRLASGPIGYASPGGLYARALEVALGPDDTATHLRLADLRAVVGREIAGTFAGTEVRIGAVPLDVVDAGGTWRYADGALGVTGATFRLEDRAQVDRFQPLEASDVGLILRDNRISAKALLREPQSRREVAQVALDHDLAAGRGHATLDVPGIVFDDRLRPDMVTHALLGVIANARGTVKGRGEIAWDGDKVHSSGRFGTDSLDFAAAFGPATGAVGTIEFTDLVNFVSKPHQRLTIATMNPGIAVTDGEVFFQLKPGSVLAIEGGTWPLLGGRLFLRPVDLRLGVAETRRYQLDIEGLDAARFVAQMDLANLSATGSFDGTLPLVFDENGGRIEGGVLTSRPGTDGRPAGNVAYVGALTYKDLSPIANFAFDALKSLDYRQMRIAMDGALEGDIVTRVRFDGVKQGAGARRNFLTRRFAQLPLQFNVNLRAPFYQLITSFKAMYDPAYIKDPRTLGLLDARGRPIRRPANGKPTAPSTPIQSSDSENKR</sequence>
<gene>
    <name evidence="3" type="ORF">ACFOD9_07885</name>
</gene>
<feature type="compositionally biased region" description="Basic and acidic residues" evidence="1">
    <location>
        <begin position="1"/>
        <end position="11"/>
    </location>
</feature>
<dbReference type="EMBL" id="JBHRTQ010000007">
    <property type="protein sequence ID" value="MFC3174167.1"/>
    <property type="molecule type" value="Genomic_DNA"/>
</dbReference>
<feature type="transmembrane region" description="Helical" evidence="2">
    <location>
        <begin position="34"/>
        <end position="55"/>
    </location>
</feature>
<dbReference type="RefSeq" id="WP_379509538.1">
    <property type="nucleotide sequence ID" value="NZ_JBHRTQ010000007.1"/>
</dbReference>
<dbReference type="InterPro" id="IPR021730">
    <property type="entry name" value="YdbH"/>
</dbReference>
<feature type="region of interest" description="Disordered" evidence="1">
    <location>
        <begin position="1"/>
        <end position="29"/>
    </location>
</feature>
<organism evidence="3 4">
    <name type="scientific">Novosphingobium bradum</name>
    <dbReference type="NCBI Taxonomy" id="1737444"/>
    <lineage>
        <taxon>Bacteria</taxon>
        <taxon>Pseudomonadati</taxon>
        <taxon>Pseudomonadota</taxon>
        <taxon>Alphaproteobacteria</taxon>
        <taxon>Sphingomonadales</taxon>
        <taxon>Sphingomonadaceae</taxon>
        <taxon>Novosphingobium</taxon>
    </lineage>
</organism>
<comment type="caution">
    <text evidence="3">The sequence shown here is derived from an EMBL/GenBank/DDBJ whole genome shotgun (WGS) entry which is preliminary data.</text>
</comment>
<keyword evidence="2" id="KW-1133">Transmembrane helix</keyword>
<dbReference type="Proteomes" id="UP001595604">
    <property type="component" value="Unassembled WGS sequence"/>
</dbReference>
<proteinExistence type="predicted"/>